<organism evidence="3 4">
    <name type="scientific">Umbelopsis vinacea</name>
    <dbReference type="NCBI Taxonomy" id="44442"/>
    <lineage>
        <taxon>Eukaryota</taxon>
        <taxon>Fungi</taxon>
        <taxon>Fungi incertae sedis</taxon>
        <taxon>Mucoromycota</taxon>
        <taxon>Mucoromycotina</taxon>
        <taxon>Umbelopsidomycetes</taxon>
        <taxon>Umbelopsidales</taxon>
        <taxon>Umbelopsidaceae</taxon>
        <taxon>Umbelopsis</taxon>
    </lineage>
</organism>
<keyword evidence="2" id="KW-0472">Membrane</keyword>
<accession>A0A8H7Q6L0</accession>
<reference evidence="3" key="1">
    <citation type="submission" date="2020-12" db="EMBL/GenBank/DDBJ databases">
        <title>Metabolic potential, ecology and presence of endohyphal bacteria is reflected in genomic diversity of Mucoromycotina.</title>
        <authorList>
            <person name="Muszewska A."/>
            <person name="Okrasinska A."/>
            <person name="Steczkiewicz K."/>
            <person name="Drgas O."/>
            <person name="Orlowska M."/>
            <person name="Perlinska-Lenart U."/>
            <person name="Aleksandrzak-Piekarczyk T."/>
            <person name="Szatraj K."/>
            <person name="Zielenkiewicz U."/>
            <person name="Pilsyk S."/>
            <person name="Malc E."/>
            <person name="Mieczkowski P."/>
            <person name="Kruszewska J.S."/>
            <person name="Biernat P."/>
            <person name="Pawlowska J."/>
        </authorList>
    </citation>
    <scope>NUCLEOTIDE SEQUENCE</scope>
    <source>
        <strain evidence="3">WA0000051536</strain>
    </source>
</reference>
<dbReference type="Proteomes" id="UP000612746">
    <property type="component" value="Unassembled WGS sequence"/>
</dbReference>
<evidence type="ECO:0000313" key="3">
    <source>
        <dbReference type="EMBL" id="KAG2186917.1"/>
    </source>
</evidence>
<protein>
    <recommendedName>
        <fullName evidence="5">Adhesin domain-containing protein</fullName>
    </recommendedName>
</protein>
<feature type="transmembrane region" description="Helical" evidence="2">
    <location>
        <begin position="95"/>
        <end position="117"/>
    </location>
</feature>
<name>A0A8H7Q6L0_9FUNG</name>
<keyword evidence="4" id="KW-1185">Reference proteome</keyword>
<feature type="region of interest" description="Disordered" evidence="1">
    <location>
        <begin position="1"/>
        <end position="51"/>
    </location>
</feature>
<keyword evidence="2" id="KW-1133">Transmembrane helix</keyword>
<sequence>MASPSAPPAQYISPYPSNTGDVIRPSEYENYGSIPSSPVNPTHSYSRSAVPPPRNPHIPYDFVDRPINQPDMPLPPPVPYTPDRLRVRRQRRGCCATYCTWSCFVFLMVLVVLKLSVTFAPKCTYRSTYTSEKVSLKGVEDLSIDISGIPSFGSWITFKTTDQPYFQTTVLSPSDDANVKWTVKDGTAQLNIKVDDIVFTSCVAVQVTVSLPKNLQSLKINAIDTTVNFPDGPAYVKDIDVRVKNTRLVSKGNLSADRWYMRTTNARIEGTFSADTVDLGTSNGEINVIVQNATYVTLASSNGRISGSIDSRDTASLTTKNGAISLGMITAKYISLVTSNAKIEAAKVDVEHQLDASSSNGRINLSVWKAGKDTVITSKTSNAQNSVSLSNLYDAHFSIFTTNSEAKVIAHEGDVKYDVNSKTEKEGDKITQGGSVGKVDVSLETKNAACELSFR</sequence>
<keyword evidence="2" id="KW-0812">Transmembrane</keyword>
<evidence type="ECO:0000256" key="2">
    <source>
        <dbReference type="SAM" id="Phobius"/>
    </source>
</evidence>
<evidence type="ECO:0000313" key="4">
    <source>
        <dbReference type="Proteomes" id="UP000612746"/>
    </source>
</evidence>
<dbReference type="AlphaFoldDB" id="A0A8H7Q6L0"/>
<comment type="caution">
    <text evidence="3">The sequence shown here is derived from an EMBL/GenBank/DDBJ whole genome shotgun (WGS) entry which is preliminary data.</text>
</comment>
<dbReference type="EMBL" id="JAEPRA010000004">
    <property type="protein sequence ID" value="KAG2186917.1"/>
    <property type="molecule type" value="Genomic_DNA"/>
</dbReference>
<proteinExistence type="predicted"/>
<feature type="compositionally biased region" description="Polar residues" evidence="1">
    <location>
        <begin position="33"/>
        <end position="47"/>
    </location>
</feature>
<evidence type="ECO:0000256" key="1">
    <source>
        <dbReference type="SAM" id="MobiDB-lite"/>
    </source>
</evidence>
<dbReference type="OrthoDB" id="5570013at2759"/>
<gene>
    <name evidence="3" type="ORF">INT44_003144</name>
</gene>
<evidence type="ECO:0008006" key="5">
    <source>
        <dbReference type="Google" id="ProtNLM"/>
    </source>
</evidence>